<dbReference type="CDD" id="cd00082">
    <property type="entry name" value="HisKA"/>
    <property type="match status" value="1"/>
</dbReference>
<feature type="domain" description="Histidine kinase" evidence="6">
    <location>
        <begin position="227"/>
        <end position="442"/>
    </location>
</feature>
<dbReference type="PANTHER" id="PTHR43065:SF42">
    <property type="entry name" value="TWO-COMPONENT SENSOR PPRA"/>
    <property type="match status" value="1"/>
</dbReference>
<dbReference type="AlphaFoldDB" id="G2ZYU1"/>
<evidence type="ECO:0000256" key="4">
    <source>
        <dbReference type="SAM" id="Coils"/>
    </source>
</evidence>
<gene>
    <name evidence="7" type="primary">phcS</name>
    <name evidence="7" type="ORF">RALSY_11011</name>
</gene>
<dbReference type="GO" id="GO:0000155">
    <property type="term" value="F:phosphorelay sensor kinase activity"/>
    <property type="evidence" value="ECO:0007669"/>
    <property type="project" value="InterPro"/>
</dbReference>
<dbReference type="InterPro" id="IPR004358">
    <property type="entry name" value="Sig_transdc_His_kin-like_C"/>
</dbReference>
<keyword evidence="7" id="KW-0808">Transferase</keyword>
<accession>G2ZYU1</accession>
<keyword evidence="5" id="KW-0472">Membrane</keyword>
<feature type="transmembrane region" description="Helical" evidence="5">
    <location>
        <begin position="55"/>
        <end position="73"/>
    </location>
</feature>
<dbReference type="InterPro" id="IPR003594">
    <property type="entry name" value="HATPase_dom"/>
</dbReference>
<keyword evidence="4" id="KW-0175">Coiled coil</keyword>
<evidence type="ECO:0000256" key="3">
    <source>
        <dbReference type="ARBA" id="ARBA00022553"/>
    </source>
</evidence>
<keyword evidence="5" id="KW-1133">Transmembrane helix</keyword>
<dbReference type="Pfam" id="PF00512">
    <property type="entry name" value="HisKA"/>
    <property type="match status" value="1"/>
</dbReference>
<dbReference type="Pfam" id="PF02518">
    <property type="entry name" value="HATPase_c"/>
    <property type="match status" value="1"/>
</dbReference>
<dbReference type="PROSITE" id="PS50109">
    <property type="entry name" value="HIS_KIN"/>
    <property type="match status" value="1"/>
</dbReference>
<dbReference type="EMBL" id="FR854086">
    <property type="protein sequence ID" value="CCA85019.1"/>
    <property type="molecule type" value="Genomic_DNA"/>
</dbReference>
<dbReference type="SMART" id="SM00388">
    <property type="entry name" value="HisKA"/>
    <property type="match status" value="1"/>
</dbReference>
<feature type="transmembrane region" description="Helical" evidence="5">
    <location>
        <begin position="79"/>
        <end position="96"/>
    </location>
</feature>
<keyword evidence="7" id="KW-0418">Kinase</keyword>
<dbReference type="InterPro" id="IPR036097">
    <property type="entry name" value="HisK_dim/P_sf"/>
</dbReference>
<reference evidence="7" key="1">
    <citation type="journal article" date="2011" name="PLoS ONE">
        <title>Ralstonia syzygii, the Blood Disease Bacterium and some Asian R. solanacearum strains form a single genomic species despite divergent lifestyles.</title>
        <authorList>
            <person name="Remenant B."/>
            <person name="de Cambiaire J.C."/>
            <person name="Cellier G."/>
            <person name="Jacobs J.M."/>
            <person name="Mangenot S."/>
            <person name="Barbe V."/>
            <person name="Lajus A."/>
            <person name="Vallenet D."/>
            <person name="Medigue C."/>
            <person name="Fegan M."/>
            <person name="Allen C."/>
            <person name="Prior P."/>
        </authorList>
    </citation>
    <scope>NUCLEOTIDE SEQUENCE</scope>
    <source>
        <strain evidence="7">R24</strain>
    </source>
</reference>
<organism evidence="7">
    <name type="scientific">Ralstonia syzygii R24</name>
    <dbReference type="NCBI Taxonomy" id="907261"/>
    <lineage>
        <taxon>Bacteria</taxon>
        <taxon>Pseudomonadati</taxon>
        <taxon>Pseudomonadota</taxon>
        <taxon>Betaproteobacteria</taxon>
        <taxon>Burkholderiales</taxon>
        <taxon>Burkholderiaceae</taxon>
        <taxon>Ralstonia</taxon>
        <taxon>Ralstonia solanacearum species complex</taxon>
    </lineage>
</organism>
<dbReference type="InterPro" id="IPR036890">
    <property type="entry name" value="HATPase_C_sf"/>
</dbReference>
<dbReference type="RefSeq" id="WP_275793933.1">
    <property type="nucleotide sequence ID" value="NZ_CP115944.1"/>
</dbReference>
<evidence type="ECO:0000313" key="7">
    <source>
        <dbReference type="EMBL" id="CCA85019.1"/>
    </source>
</evidence>
<evidence type="ECO:0000256" key="5">
    <source>
        <dbReference type="SAM" id="Phobius"/>
    </source>
</evidence>
<dbReference type="SUPFAM" id="SSF55874">
    <property type="entry name" value="ATPase domain of HSP90 chaperone/DNA topoisomerase II/histidine kinase"/>
    <property type="match status" value="1"/>
</dbReference>
<dbReference type="SMART" id="SM00387">
    <property type="entry name" value="HATPase_c"/>
    <property type="match status" value="1"/>
</dbReference>
<evidence type="ECO:0000259" key="6">
    <source>
        <dbReference type="PROSITE" id="PS50109"/>
    </source>
</evidence>
<reference evidence="7" key="2">
    <citation type="submission" date="2011-04" db="EMBL/GenBank/DDBJ databases">
        <authorList>
            <person name="Genoscope - CEA"/>
        </authorList>
    </citation>
    <scope>NUCLEOTIDE SEQUENCE</scope>
    <source>
        <strain evidence="7">R24</strain>
    </source>
</reference>
<protein>
    <recommendedName>
        <fullName evidence="2">histidine kinase</fullName>
        <ecNumber evidence="2">2.7.13.3</ecNumber>
    </recommendedName>
</protein>
<dbReference type="PRINTS" id="PR00344">
    <property type="entry name" value="BCTRLSENSOR"/>
</dbReference>
<dbReference type="Gene3D" id="3.30.565.10">
    <property type="entry name" value="Histidine kinase-like ATPase, C-terminal domain"/>
    <property type="match status" value="1"/>
</dbReference>
<evidence type="ECO:0000256" key="2">
    <source>
        <dbReference type="ARBA" id="ARBA00012438"/>
    </source>
</evidence>
<keyword evidence="3" id="KW-0597">Phosphoprotein</keyword>
<evidence type="ECO:0000256" key="1">
    <source>
        <dbReference type="ARBA" id="ARBA00000085"/>
    </source>
</evidence>
<name>G2ZYU1_9RALS</name>
<dbReference type="SUPFAM" id="SSF47384">
    <property type="entry name" value="Homodimeric domain of signal transducing histidine kinase"/>
    <property type="match status" value="1"/>
</dbReference>
<sequence>MTVANHQNYRQEVSDFRLASSRGGFITGAALVLLGIGLDYGLYPQHLAMFSAVRIIVSALMLATMVCLAALWGRAHVQGLTLLWLALPQIMIVWMIQQTDGAESLYYAGLNLAIFAVGIVLPLGFIQTVLFGAFTYIIWVIACVMHVGGIQSRGTFIVHSLFILFSVVASAVYTYFNELGRFQLFQLKEELAEKNEQLEAINHSLTEIKGQLLQQEKMVAIGTLSAGLLHEINNPVNFCLMAIAVAQEDTTAKASPMLLECLTDAKEGMQRVQHIVSDLKTFAYRSPEKGEADTPFLVEKAIDSAIRLTSHELRGMEVNRQLPPDTLVRGDEAAIIGVLINLLSNAALAMHKVQRENPRIDISAEWRNGRLFVVVMDNGPGIAEKNLSRVFEPFFTTREVGKGLGLGLSISYSVIQHHGGTLSVSSQEGEWARFTFDLPRTE</sequence>
<comment type="catalytic activity">
    <reaction evidence="1">
        <text>ATP + protein L-histidine = ADP + protein N-phospho-L-histidine.</text>
        <dbReference type="EC" id="2.7.13.3"/>
    </reaction>
</comment>
<dbReference type="InterPro" id="IPR005467">
    <property type="entry name" value="His_kinase_dom"/>
</dbReference>
<keyword evidence="5" id="KW-0812">Transmembrane</keyword>
<feature type="transmembrane region" description="Helical" evidence="5">
    <location>
        <begin position="24"/>
        <end position="43"/>
    </location>
</feature>
<dbReference type="EC" id="2.7.13.3" evidence="2"/>
<dbReference type="Gene3D" id="1.10.287.130">
    <property type="match status" value="1"/>
</dbReference>
<feature type="transmembrane region" description="Helical" evidence="5">
    <location>
        <begin position="105"/>
        <end position="123"/>
    </location>
</feature>
<proteinExistence type="predicted"/>
<feature type="transmembrane region" description="Helical" evidence="5">
    <location>
        <begin position="156"/>
        <end position="176"/>
    </location>
</feature>
<feature type="coiled-coil region" evidence="4">
    <location>
        <begin position="184"/>
        <end position="211"/>
    </location>
</feature>
<dbReference type="InterPro" id="IPR003661">
    <property type="entry name" value="HisK_dim/P_dom"/>
</dbReference>
<dbReference type="PANTHER" id="PTHR43065">
    <property type="entry name" value="SENSOR HISTIDINE KINASE"/>
    <property type="match status" value="1"/>
</dbReference>